<dbReference type="EMBL" id="LN614830">
    <property type="protein sequence ID" value="CEG61437.1"/>
    <property type="molecule type" value="Genomic_DNA"/>
</dbReference>
<dbReference type="PATRIC" id="fig|451.8.peg.1260"/>
<evidence type="ECO:0000256" key="2">
    <source>
        <dbReference type="ARBA" id="ARBA00022801"/>
    </source>
</evidence>
<evidence type="ECO:0000313" key="7">
    <source>
        <dbReference type="Proteomes" id="UP000182998"/>
    </source>
</evidence>
<organism evidence="4 6">
    <name type="scientific">Legionella micdadei</name>
    <name type="common">Tatlockia micdadei</name>
    <dbReference type="NCBI Taxonomy" id="451"/>
    <lineage>
        <taxon>Bacteria</taxon>
        <taxon>Pseudomonadati</taxon>
        <taxon>Pseudomonadota</taxon>
        <taxon>Gammaproteobacteria</taxon>
        <taxon>Legionellales</taxon>
        <taxon>Legionellaceae</taxon>
        <taxon>Legionella</taxon>
    </lineage>
</organism>
<dbReference type="PANTHER" id="PTHR43046">
    <property type="entry name" value="GDP-MANNOSE MANNOSYL HYDROLASE"/>
    <property type="match status" value="1"/>
</dbReference>
<sequence>MRNFLGRIKSFVFSLFVDKRVGARALVIQENRVLLIKHTYVTGWYTIGGAIEAGETPIQAVQRELWEEAGITCLALPKLFSVYHSNHENRDDYIVLYLVEQFEKKPVRSFEILDEQWFDLKNLPEDISPATKRRIEEYIGNRVIDERW</sequence>
<dbReference type="Gene3D" id="3.90.79.10">
    <property type="entry name" value="Nucleoside Triphosphate Pyrophosphohydrolase"/>
    <property type="match status" value="1"/>
</dbReference>
<dbReference type="Pfam" id="PF00293">
    <property type="entry name" value="NUDIX"/>
    <property type="match status" value="1"/>
</dbReference>
<dbReference type="PANTHER" id="PTHR43046:SF14">
    <property type="entry name" value="MUTT_NUDIX FAMILY PROTEIN"/>
    <property type="match status" value="1"/>
</dbReference>
<reference evidence="5 7" key="3">
    <citation type="submission" date="2016-10" db="EMBL/GenBank/DDBJ databases">
        <authorList>
            <person name="Varghese N."/>
            <person name="Submissions S."/>
        </authorList>
    </citation>
    <scope>NUCLEOTIDE SEQUENCE [LARGE SCALE GENOMIC DNA]</scope>
    <source>
        <strain evidence="5 7">ATCC 33218</strain>
    </source>
</reference>
<feature type="domain" description="Nudix hydrolase" evidence="3">
    <location>
        <begin position="18"/>
        <end position="143"/>
    </location>
</feature>
<evidence type="ECO:0000313" key="4">
    <source>
        <dbReference type="EMBL" id="CEG61437.1"/>
    </source>
</evidence>
<dbReference type="KEGG" id="tmc:LMI_2159"/>
<dbReference type="Proteomes" id="UP000032414">
    <property type="component" value="Chromosome I"/>
</dbReference>
<dbReference type="InterPro" id="IPR020084">
    <property type="entry name" value="NUDIX_hydrolase_CS"/>
</dbReference>
<keyword evidence="2 4" id="KW-0378">Hydrolase</keyword>
<keyword evidence="7" id="KW-1185">Reference proteome</keyword>
<evidence type="ECO:0000259" key="3">
    <source>
        <dbReference type="PROSITE" id="PS51462"/>
    </source>
</evidence>
<accession>A0A098GHI4</accession>
<dbReference type="HOGENOM" id="CLU_037162_10_1_6"/>
<gene>
    <name evidence="4" type="ORF">LMI_2159</name>
    <name evidence="5" type="ORF">SAMN02982997_01645</name>
</gene>
<evidence type="ECO:0000313" key="6">
    <source>
        <dbReference type="Proteomes" id="UP000032414"/>
    </source>
</evidence>
<protein>
    <submittedName>
        <fullName evidence="5">ADP-ribose pyrophosphatase YjhB, NUDIX family</fullName>
    </submittedName>
    <submittedName>
        <fullName evidence="4">NUDIX hydrolase</fullName>
    </submittedName>
</protein>
<dbReference type="InterPro" id="IPR015797">
    <property type="entry name" value="NUDIX_hydrolase-like_dom_sf"/>
</dbReference>
<reference evidence="6" key="1">
    <citation type="submission" date="2014-09" db="EMBL/GenBank/DDBJ databases">
        <authorList>
            <person name="Gomez-Valero L."/>
        </authorList>
    </citation>
    <scope>NUCLEOTIDE SEQUENCE [LARGE SCALE GENOMIC DNA]</scope>
    <source>
        <strain evidence="6">ATCC33218</strain>
    </source>
</reference>
<evidence type="ECO:0000313" key="5">
    <source>
        <dbReference type="EMBL" id="SCY41004.1"/>
    </source>
</evidence>
<dbReference type="RefSeq" id="WP_045099681.1">
    <property type="nucleotide sequence ID" value="NZ_CP020614.1"/>
</dbReference>
<comment type="cofactor">
    <cofactor evidence="1">
        <name>Mg(2+)</name>
        <dbReference type="ChEBI" id="CHEBI:18420"/>
    </cofactor>
</comment>
<dbReference type="OrthoDB" id="9791228at2"/>
<name>A0A098GHI4_LEGMI</name>
<dbReference type="PROSITE" id="PS00893">
    <property type="entry name" value="NUDIX_BOX"/>
    <property type="match status" value="1"/>
</dbReference>
<dbReference type="PROSITE" id="PS51462">
    <property type="entry name" value="NUDIX"/>
    <property type="match status" value="1"/>
</dbReference>
<proteinExistence type="predicted"/>
<dbReference type="GO" id="GO:0016787">
    <property type="term" value="F:hydrolase activity"/>
    <property type="evidence" value="ECO:0007669"/>
    <property type="project" value="UniProtKB-KW"/>
</dbReference>
<dbReference type="STRING" id="451.B6N58_05300"/>
<evidence type="ECO:0000256" key="1">
    <source>
        <dbReference type="ARBA" id="ARBA00001946"/>
    </source>
</evidence>
<dbReference type="EMBL" id="FMVN01000007">
    <property type="protein sequence ID" value="SCY41004.1"/>
    <property type="molecule type" value="Genomic_DNA"/>
</dbReference>
<dbReference type="AlphaFoldDB" id="A0A098GHI4"/>
<dbReference type="InterPro" id="IPR000086">
    <property type="entry name" value="NUDIX_hydrolase_dom"/>
</dbReference>
<dbReference type="Proteomes" id="UP000182998">
    <property type="component" value="Unassembled WGS sequence"/>
</dbReference>
<reference evidence="4" key="2">
    <citation type="submission" date="2014-09" db="EMBL/GenBank/DDBJ databases">
        <authorList>
            <person name="GOMEZ-VALERO Laura"/>
        </authorList>
    </citation>
    <scope>NUCLEOTIDE SEQUENCE</scope>
    <source>
        <strain evidence="4">ATCC33218</strain>
    </source>
</reference>
<dbReference type="SUPFAM" id="SSF55811">
    <property type="entry name" value="Nudix"/>
    <property type="match status" value="1"/>
</dbReference>